<evidence type="ECO:0000259" key="12">
    <source>
        <dbReference type="PROSITE" id="PS50011"/>
    </source>
</evidence>
<name>A0A5A7PW70_STRAF</name>
<dbReference type="InterPro" id="IPR011009">
    <property type="entry name" value="Kinase-like_dom_sf"/>
</dbReference>
<organism evidence="13 14">
    <name type="scientific">Striga asiatica</name>
    <name type="common">Asiatic witchweed</name>
    <name type="synonym">Buchnera asiatica</name>
    <dbReference type="NCBI Taxonomy" id="4170"/>
    <lineage>
        <taxon>Eukaryota</taxon>
        <taxon>Viridiplantae</taxon>
        <taxon>Streptophyta</taxon>
        <taxon>Embryophyta</taxon>
        <taxon>Tracheophyta</taxon>
        <taxon>Spermatophyta</taxon>
        <taxon>Magnoliopsida</taxon>
        <taxon>eudicotyledons</taxon>
        <taxon>Gunneridae</taxon>
        <taxon>Pentapetalae</taxon>
        <taxon>asterids</taxon>
        <taxon>lamiids</taxon>
        <taxon>Lamiales</taxon>
        <taxon>Orobanchaceae</taxon>
        <taxon>Buchnereae</taxon>
        <taxon>Striga</taxon>
    </lineage>
</organism>
<dbReference type="AlphaFoldDB" id="A0A5A7PW70"/>
<dbReference type="EC" id="2.7.11.1" evidence="3"/>
<feature type="binding site" evidence="9">
    <location>
        <position position="212"/>
    </location>
    <ligand>
        <name>ATP</name>
        <dbReference type="ChEBI" id="CHEBI:30616"/>
    </ligand>
</feature>
<evidence type="ECO:0000256" key="11">
    <source>
        <dbReference type="SAM" id="Phobius"/>
    </source>
</evidence>
<feature type="compositionally biased region" description="Polar residues" evidence="10">
    <location>
        <begin position="564"/>
        <end position="579"/>
    </location>
</feature>
<evidence type="ECO:0000256" key="1">
    <source>
        <dbReference type="ARBA" id="ARBA00005926"/>
    </source>
</evidence>
<keyword evidence="11" id="KW-1133">Transmembrane helix</keyword>
<dbReference type="PROSITE" id="PS00108">
    <property type="entry name" value="PROTEIN_KINASE_ST"/>
    <property type="match status" value="1"/>
</dbReference>
<feature type="region of interest" description="Disordered" evidence="10">
    <location>
        <begin position="18"/>
        <end position="91"/>
    </location>
</feature>
<dbReference type="PANTHER" id="PTHR11909">
    <property type="entry name" value="CASEIN KINASE-RELATED"/>
    <property type="match status" value="1"/>
</dbReference>
<dbReference type="EMBL" id="BKCP01005294">
    <property type="protein sequence ID" value="GER37123.1"/>
    <property type="molecule type" value="Genomic_DNA"/>
</dbReference>
<comment type="subunit">
    <text evidence="2">Monomer.</text>
</comment>
<evidence type="ECO:0000313" key="14">
    <source>
        <dbReference type="Proteomes" id="UP000325081"/>
    </source>
</evidence>
<keyword evidence="14" id="KW-1185">Reference proteome</keyword>
<keyword evidence="11" id="KW-0472">Membrane</keyword>
<feature type="compositionally biased region" description="Polar residues" evidence="10">
    <location>
        <begin position="601"/>
        <end position="617"/>
    </location>
</feature>
<evidence type="ECO:0000256" key="6">
    <source>
        <dbReference type="ARBA" id="ARBA00022741"/>
    </source>
</evidence>
<evidence type="ECO:0000256" key="9">
    <source>
        <dbReference type="PROSITE-ProRule" id="PRU10141"/>
    </source>
</evidence>
<feature type="compositionally biased region" description="Basic and acidic residues" evidence="10">
    <location>
        <begin position="65"/>
        <end position="74"/>
    </location>
</feature>
<dbReference type="InterPro" id="IPR000719">
    <property type="entry name" value="Prot_kinase_dom"/>
</dbReference>
<sequence>MVVNSFTVSVAQQTNHRAIKPCPTPGTAQRLHHHTTEPPQAGIDKPSPEREIPAAAEGNSSHGIRAVEQEKRGENQALRTRNRRRSTTPAEEGRQLVTLANLLRTILELVTLVNFLRVILELEQVHQLIFLGLFGVGAILGLLTLANLLETIVELELFRGGAILELIILADCPSMEPRVGSRYRLDRKIGSGSFGEIYLGTNIQTNEEVAIKLENVKTKHPQLLYESKLYRILQGGTGIPNVRWFGVEGDYNVLVMDLLGPSLEDLFNFCNRKLSLKTVLMLADQMINRVEFFHSKSFLHRDIKPDNFLMGLGRRANQVYIIDFGLAKKYRDSSTHRHIPYRHLRSNPALSEVIDSTYNNEKVFSFDGGMPYEAKDAFHVVCWWGLENKNLTGTARYASMNTHLGIEQSRRDDMESLGFVLMYFLRGSLPWQGLKAGTKKQKYEKISEKKVSTSIEALCRGYPTEFASYFHYCRSLRFEDRPDYAYLKRIFRDLFIREGFQFDYVFDWTILKYQQSQMAAPPRAPGPNAGTSSGLPPAIPSGEEEWRLVGTSSADPSRRRGSGQLINAGSLSRQKSPAANDSASKDAMLSSSSFLGKSSGTLRQPTISGRTSPSGRNNIGIKSYDSTIKGIESLKFDDEQRLH</sequence>
<evidence type="ECO:0000256" key="2">
    <source>
        <dbReference type="ARBA" id="ARBA00011245"/>
    </source>
</evidence>
<dbReference type="InterPro" id="IPR008271">
    <property type="entry name" value="Ser/Thr_kinase_AS"/>
</dbReference>
<accession>A0A5A7PW70</accession>
<dbReference type="GO" id="GO:0004674">
    <property type="term" value="F:protein serine/threonine kinase activity"/>
    <property type="evidence" value="ECO:0007669"/>
    <property type="project" value="UniProtKB-KW"/>
</dbReference>
<keyword evidence="8 9" id="KW-0067">ATP-binding</keyword>
<protein>
    <recommendedName>
        <fullName evidence="3">non-specific serine/threonine protein kinase</fullName>
        <ecNumber evidence="3">2.7.11.1</ecNumber>
    </recommendedName>
</protein>
<dbReference type="OrthoDB" id="5800476at2759"/>
<feature type="region of interest" description="Disordered" evidence="10">
    <location>
        <begin position="519"/>
        <end position="624"/>
    </location>
</feature>
<keyword evidence="7 13" id="KW-0418">Kinase</keyword>
<dbReference type="PROSITE" id="PS50011">
    <property type="entry name" value="PROTEIN_KINASE_DOM"/>
    <property type="match status" value="1"/>
</dbReference>
<dbReference type="SUPFAM" id="SSF56112">
    <property type="entry name" value="Protein kinase-like (PK-like)"/>
    <property type="match status" value="1"/>
</dbReference>
<evidence type="ECO:0000313" key="13">
    <source>
        <dbReference type="EMBL" id="GER37123.1"/>
    </source>
</evidence>
<dbReference type="Pfam" id="PF00069">
    <property type="entry name" value="Pkinase"/>
    <property type="match status" value="1"/>
</dbReference>
<reference evidence="14" key="1">
    <citation type="journal article" date="2019" name="Curr. Biol.">
        <title>Genome Sequence of Striga asiatica Provides Insight into the Evolution of Plant Parasitism.</title>
        <authorList>
            <person name="Yoshida S."/>
            <person name="Kim S."/>
            <person name="Wafula E.K."/>
            <person name="Tanskanen J."/>
            <person name="Kim Y.M."/>
            <person name="Honaas L."/>
            <person name="Yang Z."/>
            <person name="Spallek T."/>
            <person name="Conn C.E."/>
            <person name="Ichihashi Y."/>
            <person name="Cheong K."/>
            <person name="Cui S."/>
            <person name="Der J.P."/>
            <person name="Gundlach H."/>
            <person name="Jiao Y."/>
            <person name="Hori C."/>
            <person name="Ishida J.K."/>
            <person name="Kasahara H."/>
            <person name="Kiba T."/>
            <person name="Kim M.S."/>
            <person name="Koo N."/>
            <person name="Laohavisit A."/>
            <person name="Lee Y.H."/>
            <person name="Lumba S."/>
            <person name="McCourt P."/>
            <person name="Mortimer J.C."/>
            <person name="Mutuku J.M."/>
            <person name="Nomura T."/>
            <person name="Sasaki-Sekimoto Y."/>
            <person name="Seto Y."/>
            <person name="Wang Y."/>
            <person name="Wakatake T."/>
            <person name="Sakakibara H."/>
            <person name="Demura T."/>
            <person name="Yamaguchi S."/>
            <person name="Yoneyama K."/>
            <person name="Manabe R.I."/>
            <person name="Nelson D.C."/>
            <person name="Schulman A.H."/>
            <person name="Timko M.P."/>
            <person name="dePamphilis C.W."/>
            <person name="Choi D."/>
            <person name="Shirasu K."/>
        </authorList>
    </citation>
    <scope>NUCLEOTIDE SEQUENCE [LARGE SCALE GENOMIC DNA]</scope>
    <source>
        <strain evidence="14">cv. UVA1</strain>
    </source>
</reference>
<dbReference type="PROSITE" id="PS00107">
    <property type="entry name" value="PROTEIN_KINASE_ATP"/>
    <property type="match status" value="1"/>
</dbReference>
<dbReference type="Gene3D" id="1.10.510.10">
    <property type="entry name" value="Transferase(Phosphotransferase) domain 1"/>
    <property type="match status" value="2"/>
</dbReference>
<evidence type="ECO:0000256" key="7">
    <source>
        <dbReference type="ARBA" id="ARBA00022777"/>
    </source>
</evidence>
<dbReference type="CDD" id="cd14125">
    <property type="entry name" value="STKc_CK1_delta_epsilon"/>
    <property type="match status" value="1"/>
</dbReference>
<feature type="transmembrane region" description="Helical" evidence="11">
    <location>
        <begin position="128"/>
        <end position="149"/>
    </location>
</feature>
<keyword evidence="4" id="KW-0723">Serine/threonine-protein kinase</keyword>
<evidence type="ECO:0000256" key="10">
    <source>
        <dbReference type="SAM" id="MobiDB-lite"/>
    </source>
</evidence>
<evidence type="ECO:0000256" key="3">
    <source>
        <dbReference type="ARBA" id="ARBA00012513"/>
    </source>
</evidence>
<dbReference type="InterPro" id="IPR050235">
    <property type="entry name" value="CK1_Ser-Thr_kinase"/>
</dbReference>
<proteinExistence type="inferred from homology"/>
<keyword evidence="5" id="KW-0808">Transferase</keyword>
<feature type="domain" description="Protein kinase" evidence="12">
    <location>
        <begin position="183"/>
        <end position="496"/>
    </location>
</feature>
<keyword evidence="11" id="KW-0812">Transmembrane</keyword>
<dbReference type="FunFam" id="1.10.510.10:FF:001417">
    <property type="entry name" value="Casein kinase I isoform alpha"/>
    <property type="match status" value="1"/>
</dbReference>
<dbReference type="FunFam" id="3.30.200.20:FF:000538">
    <property type="entry name" value="Putative Casein kinase I"/>
    <property type="match status" value="1"/>
</dbReference>
<comment type="similarity">
    <text evidence="1">Belongs to the protein kinase superfamily. CK1 Ser/Thr protein kinase family. Casein kinase I subfamily.</text>
</comment>
<comment type="caution">
    <text evidence="13">The sequence shown here is derived from an EMBL/GenBank/DDBJ whole genome shotgun (WGS) entry which is preliminary data.</text>
</comment>
<dbReference type="SMART" id="SM00220">
    <property type="entry name" value="S_TKc"/>
    <property type="match status" value="1"/>
</dbReference>
<dbReference type="InterPro" id="IPR017441">
    <property type="entry name" value="Protein_kinase_ATP_BS"/>
</dbReference>
<evidence type="ECO:0000256" key="5">
    <source>
        <dbReference type="ARBA" id="ARBA00022679"/>
    </source>
</evidence>
<evidence type="ECO:0000256" key="4">
    <source>
        <dbReference type="ARBA" id="ARBA00022527"/>
    </source>
</evidence>
<dbReference type="GO" id="GO:0005524">
    <property type="term" value="F:ATP binding"/>
    <property type="evidence" value="ECO:0007669"/>
    <property type="project" value="UniProtKB-UniRule"/>
</dbReference>
<dbReference type="Proteomes" id="UP000325081">
    <property type="component" value="Unassembled WGS sequence"/>
</dbReference>
<gene>
    <name evidence="13" type="ORF">STAS_13512</name>
</gene>
<keyword evidence="6 9" id="KW-0547">Nucleotide-binding</keyword>
<feature type="compositionally biased region" description="Low complexity" evidence="10">
    <location>
        <begin position="581"/>
        <end position="600"/>
    </location>
</feature>
<evidence type="ECO:0000256" key="8">
    <source>
        <dbReference type="ARBA" id="ARBA00022840"/>
    </source>
</evidence>